<sequence>MICAYLDETGNTGNDLTDLSQPVHYVGALLVPETVWAATKAGVDEVKEFAYSRGFTDDTCELHGKEILHGSKGWRRVSVADRLSILTQCVEVMEKNDLRLVSGGCNKVLLRERYAHPEHPHSIALWLCLERIATYARQRNQLAVMIADDCSSDHKELSHKTLVRYRTHGAPFGPTIDFSRLIDTIHFMPSHDSAHIQLCDVAMYINQRYRMKKDFRIQQLWYRCNNLYMGSNVIPY</sequence>
<evidence type="ECO:0000313" key="2">
    <source>
        <dbReference type="Proteomes" id="UP000589520"/>
    </source>
</evidence>
<gene>
    <name evidence="1" type="ORF">HDF17_001769</name>
</gene>
<evidence type="ECO:0008006" key="3">
    <source>
        <dbReference type="Google" id="ProtNLM"/>
    </source>
</evidence>
<dbReference type="RefSeq" id="WP_179489793.1">
    <property type="nucleotide sequence ID" value="NZ_JACCCW010000001.1"/>
</dbReference>
<name>A0A7Y9TKQ9_9BACT</name>
<keyword evidence="2" id="KW-1185">Reference proteome</keyword>
<dbReference type="Proteomes" id="UP000589520">
    <property type="component" value="Unassembled WGS sequence"/>
</dbReference>
<dbReference type="InterPro" id="IPR024524">
    <property type="entry name" value="DUF3800"/>
</dbReference>
<dbReference type="AlphaFoldDB" id="A0A7Y9TKQ9"/>
<evidence type="ECO:0000313" key="1">
    <source>
        <dbReference type="EMBL" id="NYF79482.1"/>
    </source>
</evidence>
<dbReference type="Pfam" id="PF12686">
    <property type="entry name" value="DUF3800"/>
    <property type="match status" value="1"/>
</dbReference>
<organism evidence="1 2">
    <name type="scientific">Granulicella arctica</name>
    <dbReference type="NCBI Taxonomy" id="940613"/>
    <lineage>
        <taxon>Bacteria</taxon>
        <taxon>Pseudomonadati</taxon>
        <taxon>Acidobacteriota</taxon>
        <taxon>Terriglobia</taxon>
        <taxon>Terriglobales</taxon>
        <taxon>Acidobacteriaceae</taxon>
        <taxon>Granulicella</taxon>
    </lineage>
</organism>
<protein>
    <recommendedName>
        <fullName evidence="3">DUF3800 domain-containing protein</fullName>
    </recommendedName>
</protein>
<comment type="caution">
    <text evidence="1">The sequence shown here is derived from an EMBL/GenBank/DDBJ whole genome shotgun (WGS) entry which is preliminary data.</text>
</comment>
<accession>A0A7Y9TKQ9</accession>
<reference evidence="1 2" key="1">
    <citation type="submission" date="2020-07" db="EMBL/GenBank/DDBJ databases">
        <title>Genomic Encyclopedia of Type Strains, Phase IV (KMG-V): Genome sequencing to study the core and pangenomes of soil and plant-associated prokaryotes.</title>
        <authorList>
            <person name="Whitman W."/>
        </authorList>
    </citation>
    <scope>NUCLEOTIDE SEQUENCE [LARGE SCALE GENOMIC DNA]</scope>
    <source>
        <strain evidence="1 2">X4EP2</strain>
    </source>
</reference>
<dbReference type="EMBL" id="JACCCW010000001">
    <property type="protein sequence ID" value="NYF79482.1"/>
    <property type="molecule type" value="Genomic_DNA"/>
</dbReference>
<proteinExistence type="predicted"/>